<dbReference type="Gene3D" id="1.25.10.10">
    <property type="entry name" value="Leucine-rich Repeat Variant"/>
    <property type="match status" value="1"/>
</dbReference>
<dbReference type="InterPro" id="IPR016024">
    <property type="entry name" value="ARM-type_fold"/>
</dbReference>
<evidence type="ECO:0000256" key="1">
    <source>
        <dbReference type="ARBA" id="ARBA00000885"/>
    </source>
</evidence>
<comment type="catalytic activity">
    <reaction evidence="1">
        <text>S-ubiquitinyl-[E2 ubiquitin-conjugating enzyme]-L-cysteine + [acceptor protein]-L-lysine = [E2 ubiquitin-conjugating enzyme]-L-cysteine + N(6)-ubiquitinyl-[acceptor protein]-L-lysine.</text>
        <dbReference type="EC" id="2.3.2.26"/>
    </reaction>
</comment>
<dbReference type="GO" id="GO:0061630">
    <property type="term" value="F:ubiquitin protein ligase activity"/>
    <property type="evidence" value="ECO:0007669"/>
    <property type="project" value="UniProtKB-EC"/>
</dbReference>
<dbReference type="PROSITE" id="PS50237">
    <property type="entry name" value="HECT"/>
    <property type="match status" value="1"/>
</dbReference>
<feature type="compositionally biased region" description="Basic and acidic residues" evidence="7">
    <location>
        <begin position="1"/>
        <end position="21"/>
    </location>
</feature>
<dbReference type="Pfam" id="PF25579">
    <property type="entry name" value="TPR_TRIP12_N"/>
    <property type="match status" value="1"/>
</dbReference>
<keyword evidence="4" id="KW-0808">Transferase</keyword>
<evidence type="ECO:0000256" key="6">
    <source>
        <dbReference type="PROSITE-ProRule" id="PRU00104"/>
    </source>
</evidence>
<dbReference type="InterPro" id="IPR035983">
    <property type="entry name" value="Hect_E3_ubiquitin_ligase"/>
</dbReference>
<dbReference type="InterPro" id="IPR045322">
    <property type="entry name" value="HECTD1/TRIP12-like"/>
</dbReference>
<dbReference type="FunFam" id="3.30.2410.10:FF:000007">
    <property type="entry name" value="Putative E3 ubiquitin-protein ligase HECTD1"/>
    <property type="match status" value="1"/>
</dbReference>
<feature type="domain" description="HECT" evidence="8">
    <location>
        <begin position="1219"/>
        <end position="1598"/>
    </location>
</feature>
<evidence type="ECO:0000256" key="4">
    <source>
        <dbReference type="ARBA" id="ARBA00022679"/>
    </source>
</evidence>
<reference evidence="9" key="1">
    <citation type="journal article" date="2023" name="Plant J.">
        <title>The genome of the king protea, Protea cynaroides.</title>
        <authorList>
            <person name="Chang J."/>
            <person name="Duong T.A."/>
            <person name="Schoeman C."/>
            <person name="Ma X."/>
            <person name="Roodt D."/>
            <person name="Barker N."/>
            <person name="Li Z."/>
            <person name="Van de Peer Y."/>
            <person name="Mizrachi E."/>
        </authorList>
    </citation>
    <scope>NUCLEOTIDE SEQUENCE</scope>
    <source>
        <tissue evidence="9">Young leaves</tissue>
    </source>
</reference>
<gene>
    <name evidence="9" type="ORF">NE237_009960</name>
</gene>
<dbReference type="OrthoDB" id="423283at2759"/>
<keyword evidence="5 6" id="KW-0833">Ubl conjugation pathway</keyword>
<feature type="region of interest" description="Disordered" evidence="7">
    <location>
        <begin position="1"/>
        <end position="105"/>
    </location>
</feature>
<name>A0A9Q0R0R9_9MAGN</name>
<evidence type="ECO:0000256" key="3">
    <source>
        <dbReference type="ARBA" id="ARBA00012485"/>
    </source>
</evidence>
<dbReference type="EMBL" id="JAMYWD010000002">
    <property type="protein sequence ID" value="KAJ4979180.1"/>
    <property type="molecule type" value="Genomic_DNA"/>
</dbReference>
<dbReference type="Proteomes" id="UP001141806">
    <property type="component" value="Unassembled WGS sequence"/>
</dbReference>
<evidence type="ECO:0000259" key="8">
    <source>
        <dbReference type="PROSITE" id="PS50237"/>
    </source>
</evidence>
<evidence type="ECO:0000256" key="5">
    <source>
        <dbReference type="ARBA" id="ARBA00022786"/>
    </source>
</evidence>
<dbReference type="EC" id="2.3.2.26" evidence="3"/>
<feature type="compositionally biased region" description="Basic and acidic residues" evidence="7">
    <location>
        <begin position="86"/>
        <end position="105"/>
    </location>
</feature>
<proteinExistence type="inferred from homology"/>
<feature type="compositionally biased region" description="Low complexity" evidence="7">
    <location>
        <begin position="821"/>
        <end position="838"/>
    </location>
</feature>
<dbReference type="PANTHER" id="PTHR45670:SF10">
    <property type="entry name" value="E3 UBIQUITIN-PROTEIN LIGASE UPL4"/>
    <property type="match status" value="1"/>
</dbReference>
<organism evidence="9 10">
    <name type="scientific">Protea cynaroides</name>
    <dbReference type="NCBI Taxonomy" id="273540"/>
    <lineage>
        <taxon>Eukaryota</taxon>
        <taxon>Viridiplantae</taxon>
        <taxon>Streptophyta</taxon>
        <taxon>Embryophyta</taxon>
        <taxon>Tracheophyta</taxon>
        <taxon>Spermatophyta</taxon>
        <taxon>Magnoliopsida</taxon>
        <taxon>Proteales</taxon>
        <taxon>Proteaceae</taxon>
        <taxon>Protea</taxon>
    </lineage>
</organism>
<dbReference type="PANTHER" id="PTHR45670">
    <property type="entry name" value="E3 UBIQUITIN-PROTEIN LIGASE TRIP12"/>
    <property type="match status" value="1"/>
</dbReference>
<dbReference type="InterPro" id="IPR000569">
    <property type="entry name" value="HECT_dom"/>
</dbReference>
<feature type="region of interest" description="Disordered" evidence="7">
    <location>
        <begin position="821"/>
        <end position="871"/>
    </location>
</feature>
<evidence type="ECO:0000313" key="9">
    <source>
        <dbReference type="EMBL" id="KAJ4979180.1"/>
    </source>
</evidence>
<protein>
    <recommendedName>
        <fullName evidence="3">HECT-type E3 ubiquitin transferase</fullName>
        <ecNumber evidence="3">2.3.2.26</ecNumber>
    </recommendedName>
</protein>
<dbReference type="Pfam" id="PF00632">
    <property type="entry name" value="HECT"/>
    <property type="match status" value="1"/>
</dbReference>
<feature type="compositionally biased region" description="Low complexity" evidence="7">
    <location>
        <begin position="23"/>
        <end position="34"/>
    </location>
</feature>
<evidence type="ECO:0000256" key="2">
    <source>
        <dbReference type="ARBA" id="ARBA00006331"/>
    </source>
</evidence>
<dbReference type="InterPro" id="IPR057948">
    <property type="entry name" value="TPR_TRIP12_N"/>
</dbReference>
<feature type="active site" description="Glycyl thioester intermediate" evidence="6">
    <location>
        <position position="1565"/>
    </location>
</feature>
<evidence type="ECO:0000313" key="10">
    <source>
        <dbReference type="Proteomes" id="UP001141806"/>
    </source>
</evidence>
<dbReference type="Gene3D" id="3.30.2410.10">
    <property type="entry name" value="Hect, E3 ligase catalytic domain"/>
    <property type="match status" value="1"/>
</dbReference>
<dbReference type="CDD" id="cd00078">
    <property type="entry name" value="HECTc"/>
    <property type="match status" value="1"/>
</dbReference>
<evidence type="ECO:0000256" key="7">
    <source>
        <dbReference type="SAM" id="MobiDB-lite"/>
    </source>
</evidence>
<keyword evidence="10" id="KW-1185">Reference proteome</keyword>
<comment type="caution">
    <text evidence="9">The sequence shown here is derived from an EMBL/GenBank/DDBJ whole genome shotgun (WGS) entry which is preliminary data.</text>
</comment>
<dbReference type="SMART" id="SM00119">
    <property type="entry name" value="HECTc"/>
    <property type="match status" value="1"/>
</dbReference>
<comment type="similarity">
    <text evidence="2">Belongs to the UPL family. K-HECT subfamily.</text>
</comment>
<sequence length="1598" mass="177630">MENRGRKRAELADQLRADKRACSSSEFRPGSSGSCIQAHMASTNSASEALECEMETSSSASVSGRSEGEADRDSGYGSCDSDGLDDSEHRHRSFREYQPRRSSGDHAKFKRILSSLEDDAEPGGQLAALTELCDVLSFCTEDSLSCFSSDAFAPVLVKLARHDHNPDIMLLAIRAITYLSDVLPRSSGFLIRHEAVPALCSRLMAIEYLDVAEQCLQALEKISRDHPLACSQAGAIMAVLNYIDFFSTSIQRVSLSIVANICKKLPSDCSTSFMEAVPILCNLIQYEDRKLVEHVAICLMRIVERVSRSPEMLSDLCKHGVIHQVTNLIALNSRTTLSQPIYTGLIGMLARLASGSVVAVRILFELNICTTLKHILSSYDIAHGMPYPVTGDVHSNQVHELLKLINELLPSSARSSEDVQLVSDKKKILMDQPELLRQFGIDILPILIQVVNSGANLYVCYGCLSIINKFVYFSRSDMLLDLAKNTNISSFLAGVFTRKDHHVLISALRIAETVLLKLPDVFLSSFVKEGVVYAIDALLTPGSSLQLMVPSCGTLISSGSDQRLAAKDVLRCLCFAFDSDCSSSSEMRDCKLENDSVHSLAMHIKTTYFLTESKNSEIGLTETLQKLRTFCALLTENVGISMGLDIYAQQEENLYRILQQIMAELNGSEPMSTFEFIESGIVKSLVNYLSNGWYLEGKTDPHDFSSYFHFLLKRLEMFARFCLTSAGGDWEDTHLAVLIRKMQCAFSSVENFPVILSHISKPRNSYATVPSGRCTTHPCLKVHFIRAEDESSLCNYPGDVLTVEPFSSLDAIEGFLWPKVSSSGGENASSTSQSSTPSKIDVPLPQPADARSHQGNAQSYAGKTDDLSSALPGMQEDMANLSHSSPEGEIAGDVVQAIPGDTSTSLHQVCPGSTAQDVQYVSVQDTSMRVQDSANATTSNFASSGERIEGRKHFTSCGSGGSSPKLIFYLQGRQLDRSLTLYQAILQQQAKAEHDVIVGPRFWSEVYKVTYRKAAVKQPNPCICDSKISSTLDRLMTFWQDVPFFSSMMTSELPCDLKKSNPCYDILFLLKILEGLSRFSFHLMSGERIRAFAEGRINNLDDLKVAVPAIPRTEFVNCKLTEKIEQQMRDPLAVSIGGMPSWCSHLMAVCPFLFGFEARVKYFRLTAFGFSQDQSHLWAQSTNNNPNAPNDRRLNGPALPRKKFQVCRSRILDSAAQMMDQFARHKTIIEVEYNEEVGTGLGPTMEFYTLVGQEFQKLGLGMWREDYHSSTSGKSLYVESSGFVVSSFGLFPRPWPASSGTSDGIQFSEVIKKFVLLGQFVAKALQDGRVLDLPLSKAFYKIILEQDLNIYDILSFDPELGRTLLEFQALVDRKQFLECENSTTMISEFCFRNTRIEDLFLEFTLLGYPDYILASGLDHKMVNMNNLEEYISLMVDATVNSGIYKQVEAFKSGFNQVFPIKSLHVFTEEELERLLCGEQDAWASNELLDHIKFDHGYTSGSPPIMNLLEIIQEFECNQRRAFLQFVTGAPRLPPGGLAALNPKLTIVRKHCGEWADGDLPSVMTCANYLKLPPYSSKERMRERLLYAITEGQGSFHLS</sequence>
<dbReference type="InterPro" id="IPR011989">
    <property type="entry name" value="ARM-like"/>
</dbReference>
<dbReference type="GO" id="GO:0043161">
    <property type="term" value="P:proteasome-mediated ubiquitin-dependent protein catabolic process"/>
    <property type="evidence" value="ECO:0007669"/>
    <property type="project" value="TreeGrafter"/>
</dbReference>
<accession>A0A9Q0R0R9</accession>
<dbReference type="GO" id="GO:0000209">
    <property type="term" value="P:protein polyubiquitination"/>
    <property type="evidence" value="ECO:0007669"/>
    <property type="project" value="TreeGrafter"/>
</dbReference>
<dbReference type="Gene3D" id="3.90.1750.10">
    <property type="entry name" value="Hect, E3 ligase catalytic domains"/>
    <property type="match status" value="1"/>
</dbReference>
<dbReference type="SUPFAM" id="SSF56204">
    <property type="entry name" value="Hect, E3 ligase catalytic domain"/>
    <property type="match status" value="1"/>
</dbReference>
<dbReference type="SUPFAM" id="SSF48371">
    <property type="entry name" value="ARM repeat"/>
    <property type="match status" value="1"/>
</dbReference>